<feature type="region of interest" description="Disordered" evidence="1">
    <location>
        <begin position="673"/>
        <end position="931"/>
    </location>
</feature>
<dbReference type="Proteomes" id="UP000829685">
    <property type="component" value="Unassembled WGS sequence"/>
</dbReference>
<keyword evidence="4" id="KW-1185">Reference proteome</keyword>
<feature type="compositionally biased region" description="Low complexity" evidence="1">
    <location>
        <begin position="269"/>
        <end position="281"/>
    </location>
</feature>
<feature type="compositionally biased region" description="Basic and acidic residues" evidence="1">
    <location>
        <begin position="751"/>
        <end position="765"/>
    </location>
</feature>
<reference evidence="3" key="1">
    <citation type="submission" date="2021-03" db="EMBL/GenBank/DDBJ databases">
        <title>Revisited historic fungal species revealed as producer of novel bioactive compounds through whole genome sequencing and comparative genomics.</title>
        <authorList>
            <person name="Vignolle G.A."/>
            <person name="Hochenegger N."/>
            <person name="Mach R.L."/>
            <person name="Mach-Aigner A.R."/>
            <person name="Javad Rahimi M."/>
            <person name="Salim K.A."/>
            <person name="Chan C.M."/>
            <person name="Lim L.B.L."/>
            <person name="Cai F."/>
            <person name="Druzhinina I.S."/>
            <person name="U'Ren J.M."/>
            <person name="Derntl C."/>
        </authorList>
    </citation>
    <scope>NUCLEOTIDE SEQUENCE</scope>
    <source>
        <strain evidence="3">TUCIM 5799</strain>
    </source>
</reference>
<evidence type="ECO:0000259" key="2">
    <source>
        <dbReference type="Pfam" id="PF04424"/>
    </source>
</evidence>
<evidence type="ECO:0000256" key="1">
    <source>
        <dbReference type="SAM" id="MobiDB-lite"/>
    </source>
</evidence>
<evidence type="ECO:0000313" key="4">
    <source>
        <dbReference type="Proteomes" id="UP000829685"/>
    </source>
</evidence>
<feature type="region of interest" description="Disordered" evidence="1">
    <location>
        <begin position="1"/>
        <end position="370"/>
    </location>
</feature>
<dbReference type="GO" id="GO:0005829">
    <property type="term" value="C:cytosol"/>
    <property type="evidence" value="ECO:0007669"/>
    <property type="project" value="TreeGrafter"/>
</dbReference>
<feature type="compositionally biased region" description="Low complexity" evidence="1">
    <location>
        <begin position="709"/>
        <end position="721"/>
    </location>
</feature>
<dbReference type="GO" id="GO:0071108">
    <property type="term" value="P:protein K48-linked deubiquitination"/>
    <property type="evidence" value="ECO:0007669"/>
    <property type="project" value="TreeGrafter"/>
</dbReference>
<feature type="compositionally biased region" description="Low complexity" evidence="1">
    <location>
        <begin position="799"/>
        <end position="822"/>
    </location>
</feature>
<proteinExistence type="predicted"/>
<dbReference type="PANTHER" id="PTHR18063:SF6">
    <property type="entry name" value="UBIQUITIN CARBOXYL-TERMINAL HYDROLASE"/>
    <property type="match status" value="1"/>
</dbReference>
<dbReference type="Pfam" id="PF04424">
    <property type="entry name" value="MINDY_DUB"/>
    <property type="match status" value="1"/>
</dbReference>
<dbReference type="GO" id="GO:0016807">
    <property type="term" value="F:cysteine-type carboxypeptidase activity"/>
    <property type="evidence" value="ECO:0007669"/>
    <property type="project" value="TreeGrafter"/>
</dbReference>
<dbReference type="GO" id="GO:0004843">
    <property type="term" value="F:cysteine-type deubiquitinase activity"/>
    <property type="evidence" value="ECO:0007669"/>
    <property type="project" value="InterPro"/>
</dbReference>
<dbReference type="EMBL" id="JAFIMR010000056">
    <property type="protein sequence ID" value="KAI1853837.1"/>
    <property type="molecule type" value="Genomic_DNA"/>
</dbReference>
<dbReference type="PANTHER" id="PTHR18063">
    <property type="entry name" value="NF-E2 INDUCIBLE PROTEIN"/>
    <property type="match status" value="1"/>
</dbReference>
<dbReference type="GO" id="GO:1990380">
    <property type="term" value="F:K48-linked deubiquitinase activity"/>
    <property type="evidence" value="ECO:0007669"/>
    <property type="project" value="InterPro"/>
</dbReference>
<name>A0A9P9WA32_9PEZI</name>
<evidence type="ECO:0000313" key="3">
    <source>
        <dbReference type="EMBL" id="KAI1853837.1"/>
    </source>
</evidence>
<feature type="compositionally biased region" description="Polar residues" evidence="1">
    <location>
        <begin position="872"/>
        <end position="882"/>
    </location>
</feature>
<feature type="compositionally biased region" description="Polar residues" evidence="1">
    <location>
        <begin position="890"/>
        <end position="899"/>
    </location>
</feature>
<sequence length="931" mass="100550">MVTRKSVPENAPINPSAPPAISVEGVRQELWSPTDSDTDGEKIWGGAGANQQTRGSPAPGVQDVPSPLRPGTAGKSPFGEEEENPWGDASADGGKSKVTLEHTPTVLRPGGKLETNPFKRKPVNRSPSPQAAQGSRASSNPSPTPPTEAFSELRVADSEQNTNPWKPAIEVQDSGQGPSVAVPVSHPNDAEPDIWGTAPAHPPPSQSTPKPPLVSLPLDGESPAWDEFSQVNGPKPSLPSMPQKSDEEQEFSQDAHAWDDLGALDKGKGPAAAVAQPPAQGTSNDEWNLIDHEPAPAPPSLSRQSTWENFVDAQDEPKAQQTNAPPVTQHAAPEEASDEPPTLPPRQSLEVPPSQPPQPNTPSAANKTETYQIKNINWYDASTGQNPRRSPILVQNANGPCPLVALVNALTLTTPADLTNTVLVETLRSREQISLTLLLEAVFDELMSPRRTKSDASLPDVTELYAFLKGLHTGMNVNPRYVPTPELITAHKRTSLTHVHPSERGDYIPGTFEDTRDMKLYATFSVPLIHGWLPPKDDPAYEAFNRQASSYDEAQNLMFREEELEDKLSNSDTGLTEQEQQMYRDILTIKSWLNVSATQLTPWGLEVVTKAIPPGTFSILFRNDHFSTLYRHPQTLQLFTLVTDAGYYTHDEIVWESLVDVNGERTEFLSGDFRLVGGPQHGQSQSTPRSWYADGESSNAQGGEWQTVQSRRGGRNQSSQSEPPASPMSANHEQEDRDLALALQLQEEEDERHRSEQEARRRESQLSEQFIEQQGRGGTARTGPSTRGRGASRGGMGSARGSSTSVNIPVRGASNAARGGARPVTQHVRPLVPPAASTTHRPGNNEEDDAPPSYEQASKATPYNPPAGHPNHPSSTPGSASTARRRPTLPSVTPSSSGQAGPGTPVGRGRPVPVAQNSMSGGQRDRDCAVM</sequence>
<feature type="domain" description="MINDY deubiquitinase" evidence="2">
    <location>
        <begin position="369"/>
        <end position="673"/>
    </location>
</feature>
<feature type="compositionally biased region" description="Basic and acidic residues" evidence="1">
    <location>
        <begin position="256"/>
        <end position="268"/>
    </location>
</feature>
<dbReference type="GO" id="GO:0071944">
    <property type="term" value="C:cell periphery"/>
    <property type="evidence" value="ECO:0007669"/>
    <property type="project" value="TreeGrafter"/>
</dbReference>
<dbReference type="InterPro" id="IPR033979">
    <property type="entry name" value="MINDY_domain"/>
</dbReference>
<feature type="compositionally biased region" description="Polar residues" evidence="1">
    <location>
        <begin position="696"/>
        <end position="708"/>
    </location>
</feature>
<feature type="compositionally biased region" description="Polar residues" evidence="1">
    <location>
        <begin position="125"/>
        <end position="141"/>
    </location>
</feature>
<dbReference type="InterPro" id="IPR007518">
    <property type="entry name" value="MINDY"/>
</dbReference>
<protein>
    <recommendedName>
        <fullName evidence="2">MINDY deubiquitinase domain-containing protein</fullName>
    </recommendedName>
</protein>
<gene>
    <name evidence="3" type="ORF">JX265_012668</name>
</gene>
<comment type="caution">
    <text evidence="3">The sequence shown here is derived from an EMBL/GenBank/DDBJ whole genome shotgun (WGS) entry which is preliminary data.</text>
</comment>
<organism evidence="3 4">
    <name type="scientific">Neoarthrinium moseri</name>
    <dbReference type="NCBI Taxonomy" id="1658444"/>
    <lineage>
        <taxon>Eukaryota</taxon>
        <taxon>Fungi</taxon>
        <taxon>Dikarya</taxon>
        <taxon>Ascomycota</taxon>
        <taxon>Pezizomycotina</taxon>
        <taxon>Sordariomycetes</taxon>
        <taxon>Xylariomycetidae</taxon>
        <taxon>Amphisphaeriales</taxon>
        <taxon>Apiosporaceae</taxon>
        <taxon>Neoarthrinium</taxon>
    </lineage>
</organism>
<feature type="compositionally biased region" description="Low complexity" evidence="1">
    <location>
        <begin position="10"/>
        <end position="22"/>
    </location>
</feature>
<feature type="compositionally biased region" description="Pro residues" evidence="1">
    <location>
        <begin position="200"/>
        <end position="214"/>
    </location>
</feature>
<accession>A0A9P9WA32</accession>
<dbReference type="AlphaFoldDB" id="A0A9P9WA32"/>